<dbReference type="InterPro" id="IPR050747">
    <property type="entry name" value="Mitochondrial_chaperone_BCS1"/>
</dbReference>
<dbReference type="PANTHER" id="PTHR23070">
    <property type="entry name" value="BCS1 AAA-TYPE ATPASE"/>
    <property type="match status" value="1"/>
</dbReference>
<comment type="cofactor">
    <cofactor evidence="1">
        <name>Mg(2+)</name>
        <dbReference type="ChEBI" id="CHEBI:18420"/>
    </cofactor>
</comment>
<dbReference type="InterPro" id="IPR003960">
    <property type="entry name" value="ATPase_AAA_CS"/>
</dbReference>
<accession>A0AAV2F3D4</accession>
<dbReference type="SUPFAM" id="SSF52540">
    <property type="entry name" value="P-loop containing nucleoside triphosphate hydrolases"/>
    <property type="match status" value="2"/>
</dbReference>
<dbReference type="GO" id="GO:0005524">
    <property type="term" value="F:ATP binding"/>
    <property type="evidence" value="ECO:0007669"/>
    <property type="project" value="InterPro"/>
</dbReference>
<dbReference type="InterPro" id="IPR058017">
    <property type="entry name" value="At3g28540-like_C"/>
</dbReference>
<organism evidence="8 9">
    <name type="scientific">Linum trigynum</name>
    <dbReference type="NCBI Taxonomy" id="586398"/>
    <lineage>
        <taxon>Eukaryota</taxon>
        <taxon>Viridiplantae</taxon>
        <taxon>Streptophyta</taxon>
        <taxon>Embryophyta</taxon>
        <taxon>Tracheophyta</taxon>
        <taxon>Spermatophyta</taxon>
        <taxon>Magnoliopsida</taxon>
        <taxon>eudicotyledons</taxon>
        <taxon>Gunneridae</taxon>
        <taxon>Pentapetalae</taxon>
        <taxon>rosids</taxon>
        <taxon>fabids</taxon>
        <taxon>Malpighiales</taxon>
        <taxon>Linaceae</taxon>
        <taxon>Linum</taxon>
    </lineage>
</organism>
<keyword evidence="9" id="KW-1185">Reference proteome</keyword>
<evidence type="ECO:0000256" key="5">
    <source>
        <dbReference type="ARBA" id="ARBA00049360"/>
    </source>
</evidence>
<feature type="region of interest" description="Disordered" evidence="6">
    <location>
        <begin position="975"/>
        <end position="1015"/>
    </location>
</feature>
<evidence type="ECO:0000256" key="2">
    <source>
        <dbReference type="ARBA" id="ARBA00007448"/>
    </source>
</evidence>
<keyword evidence="3" id="KW-0378">Hydrolase</keyword>
<dbReference type="Gene3D" id="6.10.280.40">
    <property type="match status" value="2"/>
</dbReference>
<dbReference type="InterPro" id="IPR003593">
    <property type="entry name" value="AAA+_ATPase"/>
</dbReference>
<dbReference type="Pfam" id="PF00004">
    <property type="entry name" value="AAA"/>
    <property type="match status" value="2"/>
</dbReference>
<dbReference type="Pfam" id="PF25568">
    <property type="entry name" value="AAA_lid_At3g28540"/>
    <property type="match status" value="2"/>
</dbReference>
<comment type="similarity">
    <text evidence="2">Belongs to the AAA ATPase family. BCS1 subfamily.</text>
</comment>
<evidence type="ECO:0000256" key="6">
    <source>
        <dbReference type="SAM" id="MobiDB-lite"/>
    </source>
</evidence>
<dbReference type="Pfam" id="PF14363">
    <property type="entry name" value="AAA_assoc"/>
    <property type="match status" value="2"/>
</dbReference>
<dbReference type="InterPro" id="IPR027417">
    <property type="entry name" value="P-loop_NTPase"/>
</dbReference>
<feature type="domain" description="AAA+ ATPase" evidence="7">
    <location>
        <begin position="259"/>
        <end position="405"/>
    </location>
</feature>
<keyword evidence="4" id="KW-0460">Magnesium</keyword>
<reference evidence="8 9" key="1">
    <citation type="submission" date="2024-04" db="EMBL/GenBank/DDBJ databases">
        <authorList>
            <person name="Fracassetti M."/>
        </authorList>
    </citation>
    <scope>NUCLEOTIDE SEQUENCE [LARGE SCALE GENOMIC DNA]</scope>
</reference>
<evidence type="ECO:0000256" key="4">
    <source>
        <dbReference type="ARBA" id="ARBA00022842"/>
    </source>
</evidence>
<proteinExistence type="inferred from homology"/>
<comment type="catalytic activity">
    <reaction evidence="5">
        <text>ATP + H2O = ADP + phosphate + H(+)</text>
        <dbReference type="Rhea" id="RHEA:13065"/>
        <dbReference type="ChEBI" id="CHEBI:15377"/>
        <dbReference type="ChEBI" id="CHEBI:15378"/>
        <dbReference type="ChEBI" id="CHEBI:30616"/>
        <dbReference type="ChEBI" id="CHEBI:43474"/>
        <dbReference type="ChEBI" id="CHEBI:456216"/>
    </reaction>
</comment>
<gene>
    <name evidence="8" type="ORF">LTRI10_LOCUS32708</name>
</gene>
<dbReference type="AlphaFoldDB" id="A0AAV2F3D4"/>
<dbReference type="PROSITE" id="PS00674">
    <property type="entry name" value="AAA"/>
    <property type="match status" value="2"/>
</dbReference>
<protein>
    <recommendedName>
        <fullName evidence="7">AAA+ ATPase domain-containing protein</fullName>
    </recommendedName>
</protein>
<dbReference type="SMART" id="SM00382">
    <property type="entry name" value="AAA"/>
    <property type="match status" value="2"/>
</dbReference>
<feature type="domain" description="AAA+ ATPase" evidence="7">
    <location>
        <begin position="730"/>
        <end position="886"/>
    </location>
</feature>
<dbReference type="CDD" id="cd19510">
    <property type="entry name" value="RecA-like_BCS1"/>
    <property type="match status" value="2"/>
</dbReference>
<dbReference type="GO" id="GO:0016887">
    <property type="term" value="F:ATP hydrolysis activity"/>
    <property type="evidence" value="ECO:0007669"/>
    <property type="project" value="InterPro"/>
</dbReference>
<dbReference type="GO" id="GO:0006950">
    <property type="term" value="P:response to stress"/>
    <property type="evidence" value="ECO:0007669"/>
    <property type="project" value="UniProtKB-ARBA"/>
</dbReference>
<evidence type="ECO:0000259" key="7">
    <source>
        <dbReference type="SMART" id="SM00382"/>
    </source>
</evidence>
<name>A0AAV2F3D4_9ROSI</name>
<dbReference type="InterPro" id="IPR003959">
    <property type="entry name" value="ATPase_AAA_core"/>
</dbReference>
<sequence length="1015" mass="115537">MMDSMRELQKNLGSRGRALNNTMIIKPRSSSMITHLGMRSMIATIKFVVSLLQQFFRYQLQGTVERYCQRALYMVYPYVTITFNELKANRLSRPELYSAIESYLSSHSSTQAKRLKGELLNNNLSKVVLSADEHEEITDEFQGVKLWWVSGKTIANTVTLSAQNDEKRYYTLTFHKKHRDLVVGPYLSYIMKEGKAIKVRNRQRKLFTNNGPQWRYVMLEHPATFENLALEADKKKEILEDLITFSQAGEYYARIGRAWKRGYLLYGPPGTGKSTMIAAIANLLSYDIFDLELTSVKDNAELRKLLIETTSKSVVVIEDIDCSLDLTGQRRQQAEVAKQKPTREDSEPKLSLVTLSGLLNCIDGLWSACGGERLIIFTTNYVEKLDPALIRKGRMDKHIKLSYCSFDAFKGLAKNYLLLDDHQLFDKIRQLLQQTQITPADVAEHLMPKTHPPDPEVCLNSLVRSLQAAAVNARPKAAAANARLKADAVNVRPESEKELHQETAAVNARSEEAKELHQEKETTYRRLLPYQLRVILEKYCQRALPFVNPYVQIRFSELCSENLMCTELYSDIESYLSYHSSTQAKRLKADLLKNSQSKLALSVDSSEEIADEFQGIKLWWACGKTMSSTGSPSLHNKTRYYRLTFHKQHRDLIIGPYLSHVMKEGKAIKVRNRQRKLYTNNGPFWKHVVFEHPANFETLALEAKQKKEILEDLITFSQAEEYYAKIGRAWKRGYLLYGPPGTGKSTMIAAMANLLNYDIYDLELTSVKDNAELRKLLIETTSKSVIVIEDIDCSLDLTGKRKQTKVKQEVEVPKLPKLTRPKYLTDREPKPSQVTLSGLLNFIDGIWSACKGERLIVFTTNHVKKLDPALIRKGRMDKHIELSYCSFEAFKTLAKNYLMLDDHQLFGKIGLLMKQTKMTPAEIAEHLMPKTLPPDPQVCLNSLMQSLEAAVERARLKVGETIIKNTEITAIVEETKEENKGSTGHTGLQIQTALPLAAGEQHDKEPSTKPVVSDD</sequence>
<evidence type="ECO:0000313" key="8">
    <source>
        <dbReference type="EMBL" id="CAL1392030.1"/>
    </source>
</evidence>
<dbReference type="InterPro" id="IPR025753">
    <property type="entry name" value="AAA_N_dom"/>
</dbReference>
<evidence type="ECO:0000256" key="3">
    <source>
        <dbReference type="ARBA" id="ARBA00022801"/>
    </source>
</evidence>
<evidence type="ECO:0000256" key="1">
    <source>
        <dbReference type="ARBA" id="ARBA00001946"/>
    </source>
</evidence>
<dbReference type="EMBL" id="OZ034819">
    <property type="protein sequence ID" value="CAL1392030.1"/>
    <property type="molecule type" value="Genomic_DNA"/>
</dbReference>
<feature type="compositionally biased region" description="Polar residues" evidence="6">
    <location>
        <begin position="981"/>
        <end position="992"/>
    </location>
</feature>
<evidence type="ECO:0000313" key="9">
    <source>
        <dbReference type="Proteomes" id="UP001497516"/>
    </source>
</evidence>
<dbReference type="Gene3D" id="3.40.50.300">
    <property type="entry name" value="P-loop containing nucleotide triphosphate hydrolases"/>
    <property type="match status" value="2"/>
</dbReference>
<dbReference type="Proteomes" id="UP001497516">
    <property type="component" value="Chromosome 6"/>
</dbReference>